<keyword evidence="4" id="KW-1185">Reference proteome</keyword>
<evidence type="ECO:0000256" key="2">
    <source>
        <dbReference type="SAM" id="SignalP"/>
    </source>
</evidence>
<evidence type="ECO:0000256" key="1">
    <source>
        <dbReference type="SAM" id="Phobius"/>
    </source>
</evidence>
<dbReference type="EMBL" id="CADEAL010003168">
    <property type="protein sequence ID" value="CAB1443710.1"/>
    <property type="molecule type" value="Genomic_DNA"/>
</dbReference>
<feature type="signal peptide" evidence="2">
    <location>
        <begin position="1"/>
        <end position="21"/>
    </location>
</feature>
<evidence type="ECO:0000313" key="3">
    <source>
        <dbReference type="EMBL" id="CAB1443710.1"/>
    </source>
</evidence>
<accession>A0A9N7V6J5</accession>
<dbReference type="InterPro" id="IPR036179">
    <property type="entry name" value="Ig-like_dom_sf"/>
</dbReference>
<dbReference type="Proteomes" id="UP001153269">
    <property type="component" value="Unassembled WGS sequence"/>
</dbReference>
<feature type="transmembrane region" description="Helical" evidence="1">
    <location>
        <begin position="156"/>
        <end position="177"/>
    </location>
</feature>
<evidence type="ECO:0000313" key="4">
    <source>
        <dbReference type="Proteomes" id="UP001153269"/>
    </source>
</evidence>
<dbReference type="SUPFAM" id="SSF48726">
    <property type="entry name" value="Immunoglobulin"/>
    <property type="match status" value="1"/>
</dbReference>
<keyword evidence="1" id="KW-1133">Transmembrane helix</keyword>
<name>A0A9N7V6J5_PLEPL</name>
<gene>
    <name evidence="3" type="ORF">PLEPLA_LOCUS31426</name>
</gene>
<protein>
    <recommendedName>
        <fullName evidence="5">Ig-like domain-containing protein</fullName>
    </recommendedName>
</protein>
<reference evidence="3" key="1">
    <citation type="submission" date="2020-03" db="EMBL/GenBank/DDBJ databases">
        <authorList>
            <person name="Weist P."/>
        </authorList>
    </citation>
    <scope>NUCLEOTIDE SEQUENCE</scope>
</reference>
<keyword evidence="2" id="KW-0732">Signal</keyword>
<sequence>MEISVHFTLLLFWLTQDFVSCVNMKTPTEFLAVVLGDTLTLNCTYNCSTGFVRGCWSVESDNSGCLGTLSTSRFCTLSLLLSNVSAEDLNKSYTCYTQDTEDPQLPQKNERVVLLQLEVQTSAPHWTVTPKTASKNASLPAEPNDSNGGEFTGIKVLVTVTVAVAIILAALAAYLFVNQIRQSWNDKGEPIVSRSGSTLPLHAVSSPVTGSMSTQNERVTMRIATPDDDSDTEVPYADIMITVRGVSTPELTQVGYLTPGDQKEWWRGEPAPHLQASRSADRLHVLLPREVSRQMSSSSEYAVITYA</sequence>
<comment type="caution">
    <text evidence="3">The sequence shown here is derived from an EMBL/GenBank/DDBJ whole genome shotgun (WGS) entry which is preliminary data.</text>
</comment>
<dbReference type="AlphaFoldDB" id="A0A9N7V6J5"/>
<feature type="chain" id="PRO_5040225503" description="Ig-like domain-containing protein" evidence="2">
    <location>
        <begin position="22"/>
        <end position="307"/>
    </location>
</feature>
<evidence type="ECO:0008006" key="5">
    <source>
        <dbReference type="Google" id="ProtNLM"/>
    </source>
</evidence>
<keyword evidence="1" id="KW-0812">Transmembrane</keyword>
<proteinExistence type="predicted"/>
<organism evidence="3 4">
    <name type="scientific">Pleuronectes platessa</name>
    <name type="common">European plaice</name>
    <dbReference type="NCBI Taxonomy" id="8262"/>
    <lineage>
        <taxon>Eukaryota</taxon>
        <taxon>Metazoa</taxon>
        <taxon>Chordata</taxon>
        <taxon>Craniata</taxon>
        <taxon>Vertebrata</taxon>
        <taxon>Euteleostomi</taxon>
        <taxon>Actinopterygii</taxon>
        <taxon>Neopterygii</taxon>
        <taxon>Teleostei</taxon>
        <taxon>Neoteleostei</taxon>
        <taxon>Acanthomorphata</taxon>
        <taxon>Carangaria</taxon>
        <taxon>Pleuronectiformes</taxon>
        <taxon>Pleuronectoidei</taxon>
        <taxon>Pleuronectidae</taxon>
        <taxon>Pleuronectes</taxon>
    </lineage>
</organism>
<keyword evidence="1" id="KW-0472">Membrane</keyword>